<comment type="caution">
    <text evidence="1">The sequence shown here is derived from an EMBL/GenBank/DDBJ whole genome shotgun (WGS) entry which is preliminary data.</text>
</comment>
<reference evidence="1" key="1">
    <citation type="journal article" date="2023" name="J. Hazard. Mater.">
        <title>Anaerobic biodegradation of pyrene and benzo[a]pyrene by a new sulfate-reducing Desulforamulus aquiferis strain DSA.</title>
        <authorList>
            <person name="Zhang Z."/>
            <person name="Sun J."/>
            <person name="Gong X."/>
            <person name="Wang C."/>
            <person name="Wang H."/>
        </authorList>
    </citation>
    <scope>NUCLEOTIDE SEQUENCE</scope>
    <source>
        <strain evidence="1">DSA</strain>
    </source>
</reference>
<protein>
    <submittedName>
        <fullName evidence="1">Uncharacterized protein</fullName>
    </submittedName>
</protein>
<reference evidence="1" key="2">
    <citation type="submission" date="2023-03" db="EMBL/GenBank/DDBJ databases">
        <authorList>
            <person name="Zhang Z."/>
        </authorList>
    </citation>
    <scope>NUCLEOTIDE SEQUENCE</scope>
    <source>
        <strain evidence="1">DSA</strain>
    </source>
</reference>
<dbReference type="RefSeq" id="WP_304544295.1">
    <property type="nucleotide sequence ID" value="NZ_JARPTC010000021.1"/>
</dbReference>
<dbReference type="AlphaFoldDB" id="A0AAW7ZGE3"/>
<organism evidence="1 2">
    <name type="scientific">Desulforamulus aquiferis</name>
    <dbReference type="NCBI Taxonomy" id="1397668"/>
    <lineage>
        <taxon>Bacteria</taxon>
        <taxon>Bacillati</taxon>
        <taxon>Bacillota</taxon>
        <taxon>Clostridia</taxon>
        <taxon>Eubacteriales</taxon>
        <taxon>Peptococcaceae</taxon>
        <taxon>Desulforamulus</taxon>
    </lineage>
</organism>
<gene>
    <name evidence="1" type="ORF">P6N53_14295</name>
</gene>
<evidence type="ECO:0000313" key="2">
    <source>
        <dbReference type="Proteomes" id="UP001172911"/>
    </source>
</evidence>
<dbReference type="Proteomes" id="UP001172911">
    <property type="component" value="Unassembled WGS sequence"/>
</dbReference>
<proteinExistence type="predicted"/>
<name>A0AAW7ZGE3_9FIRM</name>
<keyword evidence="2" id="KW-1185">Reference proteome</keyword>
<evidence type="ECO:0000313" key="1">
    <source>
        <dbReference type="EMBL" id="MDO7788394.1"/>
    </source>
</evidence>
<sequence>MNKVVLLKKASLHPLSLVGRLAADFIQEDFILSRGNSNVEILMKRMQALSEGKSGIKLPVFAIYAGGDCVFIQTLKEGSPLITSLNNKLESTARDFELLKREVLPAVLGLNPEQLADSLDVSSDLAQALVAVDEDQYQYLFLLN</sequence>
<dbReference type="EMBL" id="JARPTC010000021">
    <property type="protein sequence ID" value="MDO7788394.1"/>
    <property type="molecule type" value="Genomic_DNA"/>
</dbReference>
<accession>A0AAW7ZGE3</accession>